<feature type="region of interest" description="Disordered" evidence="3">
    <location>
        <begin position="219"/>
        <end position="311"/>
    </location>
</feature>
<name>A0ABD3M3J7_9STRA</name>
<dbReference type="AlphaFoldDB" id="A0ABD3M3J7"/>
<feature type="compositionally biased region" description="Pro residues" evidence="3">
    <location>
        <begin position="95"/>
        <end position="105"/>
    </location>
</feature>
<protein>
    <submittedName>
        <fullName evidence="4">Uncharacterized protein</fullName>
    </submittedName>
</protein>
<feature type="compositionally biased region" description="Low complexity" evidence="3">
    <location>
        <begin position="289"/>
        <end position="310"/>
    </location>
</feature>
<feature type="compositionally biased region" description="Low complexity" evidence="3">
    <location>
        <begin position="161"/>
        <end position="172"/>
    </location>
</feature>
<feature type="compositionally biased region" description="Basic and acidic residues" evidence="3">
    <location>
        <begin position="782"/>
        <end position="802"/>
    </location>
</feature>
<evidence type="ECO:0000313" key="5">
    <source>
        <dbReference type="Proteomes" id="UP001530293"/>
    </source>
</evidence>
<evidence type="ECO:0000313" key="4">
    <source>
        <dbReference type="EMBL" id="KAL3758308.1"/>
    </source>
</evidence>
<feature type="compositionally biased region" description="Pro residues" evidence="3">
    <location>
        <begin position="457"/>
        <end position="467"/>
    </location>
</feature>
<feature type="compositionally biased region" description="Low complexity" evidence="3">
    <location>
        <begin position="81"/>
        <end position="94"/>
    </location>
</feature>
<feature type="compositionally biased region" description="Low complexity" evidence="3">
    <location>
        <begin position="437"/>
        <end position="447"/>
    </location>
</feature>
<dbReference type="InterPro" id="IPR045156">
    <property type="entry name" value="Vac8"/>
</dbReference>
<accession>A0ABD3M3J7</accession>
<keyword evidence="5" id="KW-1185">Reference proteome</keyword>
<feature type="compositionally biased region" description="Polar residues" evidence="3">
    <location>
        <begin position="222"/>
        <end position="232"/>
    </location>
</feature>
<feature type="compositionally biased region" description="Basic residues" evidence="3">
    <location>
        <begin position="1"/>
        <end position="10"/>
    </location>
</feature>
<feature type="region of interest" description="Disordered" evidence="3">
    <location>
        <begin position="782"/>
        <end position="810"/>
    </location>
</feature>
<feature type="region of interest" description="Disordered" evidence="3">
    <location>
        <begin position="348"/>
        <end position="473"/>
    </location>
</feature>
<keyword evidence="2" id="KW-0677">Repeat</keyword>
<feature type="compositionally biased region" description="Gly residues" evidence="3">
    <location>
        <begin position="706"/>
        <end position="720"/>
    </location>
</feature>
<dbReference type="Proteomes" id="UP001530293">
    <property type="component" value="Unassembled WGS sequence"/>
</dbReference>
<gene>
    <name evidence="4" type="ORF">ACHAWU_004273</name>
</gene>
<feature type="compositionally biased region" description="Low complexity" evidence="3">
    <location>
        <begin position="59"/>
        <end position="72"/>
    </location>
</feature>
<feature type="region of interest" description="Disordered" evidence="3">
    <location>
        <begin position="1"/>
        <end position="113"/>
    </location>
</feature>
<dbReference type="SUPFAM" id="SSF48371">
    <property type="entry name" value="ARM repeat"/>
    <property type="match status" value="1"/>
</dbReference>
<dbReference type="Gene3D" id="1.25.10.10">
    <property type="entry name" value="Leucine-rich Repeat Variant"/>
    <property type="match status" value="2"/>
</dbReference>
<comment type="similarity">
    <text evidence="1">Belongs to the beta-catenin family.</text>
</comment>
<dbReference type="EMBL" id="JALLBG020000234">
    <property type="protein sequence ID" value="KAL3758308.1"/>
    <property type="molecule type" value="Genomic_DNA"/>
</dbReference>
<feature type="compositionally biased region" description="Low complexity" evidence="3">
    <location>
        <begin position="11"/>
        <end position="42"/>
    </location>
</feature>
<evidence type="ECO:0000256" key="3">
    <source>
        <dbReference type="SAM" id="MobiDB-lite"/>
    </source>
</evidence>
<comment type="caution">
    <text evidence="4">The sequence shown here is derived from an EMBL/GenBank/DDBJ whole genome shotgun (WGS) entry which is preliminary data.</text>
</comment>
<evidence type="ECO:0000256" key="1">
    <source>
        <dbReference type="ARBA" id="ARBA00005462"/>
    </source>
</evidence>
<dbReference type="PANTHER" id="PTHR47249">
    <property type="entry name" value="VACUOLAR PROTEIN 8"/>
    <property type="match status" value="1"/>
</dbReference>
<proteinExistence type="inferred from homology"/>
<dbReference type="InterPro" id="IPR016024">
    <property type="entry name" value="ARM-type_fold"/>
</dbReference>
<feature type="compositionally biased region" description="Low complexity" evidence="3">
    <location>
        <begin position="249"/>
        <end position="272"/>
    </location>
</feature>
<feature type="compositionally biased region" description="Polar residues" evidence="3">
    <location>
        <begin position="394"/>
        <end position="436"/>
    </location>
</feature>
<organism evidence="4 5">
    <name type="scientific">Discostella pseudostelligera</name>
    <dbReference type="NCBI Taxonomy" id="259834"/>
    <lineage>
        <taxon>Eukaryota</taxon>
        <taxon>Sar</taxon>
        <taxon>Stramenopiles</taxon>
        <taxon>Ochrophyta</taxon>
        <taxon>Bacillariophyta</taxon>
        <taxon>Coscinodiscophyceae</taxon>
        <taxon>Thalassiosirophycidae</taxon>
        <taxon>Stephanodiscales</taxon>
        <taxon>Stephanodiscaceae</taxon>
        <taxon>Discostella</taxon>
    </lineage>
</organism>
<feature type="region of interest" description="Disordered" evidence="3">
    <location>
        <begin position="158"/>
        <end position="193"/>
    </location>
</feature>
<feature type="compositionally biased region" description="Polar residues" evidence="3">
    <location>
        <begin position="273"/>
        <end position="288"/>
    </location>
</feature>
<feature type="region of interest" description="Disordered" evidence="3">
    <location>
        <begin position="668"/>
        <end position="736"/>
    </location>
</feature>
<dbReference type="PANTHER" id="PTHR47249:SF1">
    <property type="entry name" value="VACUOLAR PROTEIN 8"/>
    <property type="match status" value="1"/>
</dbReference>
<evidence type="ECO:0000256" key="2">
    <source>
        <dbReference type="ARBA" id="ARBA00022737"/>
    </source>
</evidence>
<dbReference type="InterPro" id="IPR011989">
    <property type="entry name" value="ARM-like"/>
</dbReference>
<sequence>MEYHHHHRGGHPPQQQQYQQQQQQYNQHHHQQQQQQQQQHPGIPSSIMKAVSPINANVSIDSTLSSTNDSLSAETEMSYDHQQQQQQQQYHHQQQPPPMPLPLPPQQVSSPSYAASGIGDYDNQQQLHQQQTPMRATMDRDMTEDEVALMVRNALRKARKAMNNSASSSSASDNEDDGPTEVLSPRSEAIAEAERKDALARRIEEEIRSARAFAERKYAAAGSSSLAMNSTQRGGGGGEQGVGLGVSGGDVTPRASPARASGRKSSSGRSSAFSVDTQMTPTISNMVDPSSPSRLTSASSPSSNNNINSSWRDTARKRMARTNNSNNNSNSAIRGATDTVVSNRVVEGVSSPNSTSGGGVGSGATSPRPPTTPRSSKYSTVVAGGGGGLGGENAMSSPRDGQSDNMNSTTSPRWGSSNHNLSNDPTIAEQEFTSNLPTPMATSSPSSSHHKMSSSVAPPPPPPPPPTTNTIKPHNSRQVLFRHPYPLPPPPPMPRNDDMIIASNCPPEKEVNVKWVQPDTDLEALIIAAGNEENLVRRSNACGALKVLASKDSNKPKLCRTTGLLDGLVKASWDDAVDSDALDARTRAVTTLLALSEPKGNRQIMAKHPQLIDVLIKVIKEDTGEARWRATSTLATLAKTPANRGGMGQLSELATVLGDLMLEGLSLVPPKDTKAEGSKAEASGGGGGDTEVLVDEEKHDDDGEGGNEGGDQAGGEGGGSVRANATGATGSRDDYSYLTGQHSTFDTLDDERLFTHTYSGTFTDGTGTTFTEDDYTYRSAYDSDTHYSDENEDDHSRGSHDSYDDDLDDDEYSVQDEEGVEMQISSLKKMNIENSSEYLAKSQLSACATLSHLAKHCANAPILCKNDQLLNSIITVAGAIDSPIHTRCLEILCNFTRFPSNNARLAAMPKCINALLLCCKSKIAEDRMWSVRTLQNLCSDASSKVGLATGAVLTALSTAAMRKDHDEQYAAVGALMNLSTEPGSIVPLTNTKTVVATLVHLAHSPNTSSAVRKLACDSLATIGLWLQTLASAGTVPPEIPFSPLPTHSATGWLRWE</sequence>
<reference evidence="4 5" key="1">
    <citation type="submission" date="2024-10" db="EMBL/GenBank/DDBJ databases">
        <title>Updated reference genomes for cyclostephanoid diatoms.</title>
        <authorList>
            <person name="Roberts W.R."/>
            <person name="Alverson A.J."/>
        </authorList>
    </citation>
    <scope>NUCLEOTIDE SEQUENCE [LARGE SCALE GENOMIC DNA]</scope>
    <source>
        <strain evidence="4 5">AJA232-27</strain>
    </source>
</reference>
<feature type="compositionally biased region" description="Gly residues" evidence="3">
    <location>
        <begin position="233"/>
        <end position="248"/>
    </location>
</feature>